<dbReference type="InterPro" id="IPR050341">
    <property type="entry name" value="PP1_catalytic_subunit"/>
</dbReference>
<comment type="catalytic activity">
    <reaction evidence="1">
        <text>O-phospho-L-threonyl-[protein] + H2O = L-threonyl-[protein] + phosphate</text>
        <dbReference type="Rhea" id="RHEA:47004"/>
        <dbReference type="Rhea" id="RHEA-COMP:11060"/>
        <dbReference type="Rhea" id="RHEA-COMP:11605"/>
        <dbReference type="ChEBI" id="CHEBI:15377"/>
        <dbReference type="ChEBI" id="CHEBI:30013"/>
        <dbReference type="ChEBI" id="CHEBI:43474"/>
        <dbReference type="ChEBI" id="CHEBI:61977"/>
        <dbReference type="EC" id="3.1.3.16"/>
    </reaction>
</comment>
<dbReference type="InterPro" id="IPR006186">
    <property type="entry name" value="Ser/Thr-sp_prot-phosphatase"/>
</dbReference>
<dbReference type="EC" id="3.1.3.16" evidence="1"/>
<dbReference type="EMBL" id="BTSX01000004">
    <property type="protein sequence ID" value="GMS97645.1"/>
    <property type="molecule type" value="Genomic_DNA"/>
</dbReference>
<dbReference type="SUPFAM" id="SSF56300">
    <property type="entry name" value="Metallo-dependent phosphatases"/>
    <property type="match status" value="1"/>
</dbReference>
<dbReference type="CDD" id="cd00144">
    <property type="entry name" value="MPP_PPP_family"/>
    <property type="match status" value="1"/>
</dbReference>
<reference evidence="3" key="1">
    <citation type="submission" date="2023-10" db="EMBL/GenBank/DDBJ databases">
        <title>Genome assembly of Pristionchus species.</title>
        <authorList>
            <person name="Yoshida K."/>
            <person name="Sommer R.J."/>
        </authorList>
    </citation>
    <scope>NUCLEOTIDE SEQUENCE</scope>
    <source>
        <strain evidence="3">RS0144</strain>
    </source>
</reference>
<comment type="caution">
    <text evidence="3">The sequence shown here is derived from an EMBL/GenBank/DDBJ whole genome shotgun (WGS) entry which is preliminary data.</text>
</comment>
<name>A0AAV5TT50_9BILA</name>
<protein>
    <recommendedName>
        <fullName evidence="1">Serine/threonine-protein phosphatase</fullName>
        <ecNumber evidence="1">3.1.3.16</ecNumber>
    </recommendedName>
</protein>
<dbReference type="InterPro" id="IPR004843">
    <property type="entry name" value="Calcineurin-like_PHP"/>
</dbReference>
<evidence type="ECO:0000256" key="1">
    <source>
        <dbReference type="RuleBase" id="RU004273"/>
    </source>
</evidence>
<evidence type="ECO:0000313" key="3">
    <source>
        <dbReference type="EMBL" id="GMS97645.1"/>
    </source>
</evidence>
<accession>A0AAV5TT50</accession>
<dbReference type="SMART" id="SM00156">
    <property type="entry name" value="PP2Ac"/>
    <property type="match status" value="1"/>
</dbReference>
<feature type="domain" description="Serine/threonine specific protein phosphatases" evidence="2">
    <location>
        <begin position="225"/>
        <end position="230"/>
    </location>
</feature>
<organism evidence="3 4">
    <name type="scientific">Pristionchus entomophagus</name>
    <dbReference type="NCBI Taxonomy" id="358040"/>
    <lineage>
        <taxon>Eukaryota</taxon>
        <taxon>Metazoa</taxon>
        <taxon>Ecdysozoa</taxon>
        <taxon>Nematoda</taxon>
        <taxon>Chromadorea</taxon>
        <taxon>Rhabditida</taxon>
        <taxon>Rhabditina</taxon>
        <taxon>Diplogasteromorpha</taxon>
        <taxon>Diplogasteroidea</taxon>
        <taxon>Neodiplogasteridae</taxon>
        <taxon>Pristionchus</taxon>
    </lineage>
</organism>
<evidence type="ECO:0000259" key="2">
    <source>
        <dbReference type="PROSITE" id="PS00125"/>
    </source>
</evidence>
<evidence type="ECO:0000313" key="4">
    <source>
        <dbReference type="Proteomes" id="UP001432027"/>
    </source>
</evidence>
<dbReference type="Pfam" id="PF00149">
    <property type="entry name" value="Metallophos"/>
    <property type="match status" value="1"/>
</dbReference>
<keyword evidence="1" id="KW-0378">Hydrolase</keyword>
<dbReference type="GO" id="GO:0005737">
    <property type="term" value="C:cytoplasm"/>
    <property type="evidence" value="ECO:0007669"/>
    <property type="project" value="TreeGrafter"/>
</dbReference>
<dbReference type="AlphaFoldDB" id="A0AAV5TT50"/>
<feature type="non-terminal residue" evidence="3">
    <location>
        <position position="1"/>
    </location>
</feature>
<dbReference type="PRINTS" id="PR00114">
    <property type="entry name" value="STPHPHTASE"/>
</dbReference>
<dbReference type="InterPro" id="IPR029052">
    <property type="entry name" value="Metallo-depent_PP-like"/>
</dbReference>
<dbReference type="Gene3D" id="3.60.21.10">
    <property type="match status" value="1"/>
</dbReference>
<proteinExistence type="inferred from homology"/>
<dbReference type="PANTHER" id="PTHR11668:SF491">
    <property type="entry name" value="SERINE_THREONINE-PROTEIN PHOSPHATASE"/>
    <property type="match status" value="1"/>
</dbReference>
<comment type="similarity">
    <text evidence="1">Belongs to the PPP phosphatase family.</text>
</comment>
<dbReference type="Proteomes" id="UP001432027">
    <property type="component" value="Unassembled WGS sequence"/>
</dbReference>
<dbReference type="PANTHER" id="PTHR11668">
    <property type="entry name" value="SERINE/THREONINE PROTEIN PHOSPHATASE"/>
    <property type="match status" value="1"/>
</dbReference>
<dbReference type="GO" id="GO:0005634">
    <property type="term" value="C:nucleus"/>
    <property type="evidence" value="ECO:0007669"/>
    <property type="project" value="TreeGrafter"/>
</dbReference>
<keyword evidence="4" id="KW-1185">Reference proteome</keyword>
<sequence length="349" mass="38984">TISSLFRMGSLLSVMAAPQKTAASARTSHSQTGVAETEVAADATGRVAASDATAAGAAIAPTETAAAVESEEHIDQCGLEDDGEEWVRAEPPPRIRHSDLSKEKKEKFQGHLDRIFSQVTLMGKMGDFDPADLCEVFSDVIPYLESEQVLIENVPFPCSVVGDIHGQLYDLDSVFRKNTKDGKTGWIDHRYLFLGNYVDRGRQSLEVVVALYCLKMLYPDNIFLLRGNHEFIEENKEHGFLVDFFDRYEDEETALALYYRVNETFCYLSIAVIIGDAYYCAHGGISPSFFARRHFNSIYKPIYRSTDNSLVHDAVWSEPAVDLKGTCFNPDEGGSIYYGLKQLVIAMRR</sequence>
<dbReference type="GO" id="GO:0004722">
    <property type="term" value="F:protein serine/threonine phosphatase activity"/>
    <property type="evidence" value="ECO:0007669"/>
    <property type="project" value="UniProtKB-EC"/>
</dbReference>
<dbReference type="PROSITE" id="PS00125">
    <property type="entry name" value="SER_THR_PHOSPHATASE"/>
    <property type="match status" value="1"/>
</dbReference>
<gene>
    <name evidence="3" type="ORF">PENTCL1PPCAC_19820</name>
</gene>